<evidence type="ECO:0000256" key="1">
    <source>
        <dbReference type="ARBA" id="ARBA00022578"/>
    </source>
</evidence>
<accession>K1SYC0</accession>
<evidence type="ECO:0000256" key="2">
    <source>
        <dbReference type="ARBA" id="ARBA00023125"/>
    </source>
</evidence>
<dbReference type="AlphaFoldDB" id="K1SYC0"/>
<evidence type="ECO:0000313" key="4">
    <source>
        <dbReference type="EMBL" id="EKC65567.1"/>
    </source>
</evidence>
<keyword evidence="2" id="KW-0238">DNA-binding</keyword>
<sequence length="178" mass="20380">MEETLNELLEKEAESLTQAARYERSEARQGYRSGHYDRNLTTTSGDVTLHMPRLKGVSFETAIIERYRRRESSVEEALIEMYLAGVSVRRVEDITEALWGSKVSPATISELNKKAYVHIEDWRNRPLQGGRYPYVYVDGIYLRRNWGGEYENVAILVAIAVNEDGFREVLGAAEGMKE</sequence>
<name>K1SYC0_9ZZZZ</name>
<feature type="non-terminal residue" evidence="4">
    <location>
        <position position="178"/>
    </location>
</feature>
<gene>
    <name evidence="4" type="ORF">OBE_06389</name>
</gene>
<dbReference type="GO" id="GO:0004803">
    <property type="term" value="F:transposase activity"/>
    <property type="evidence" value="ECO:0007669"/>
    <property type="project" value="InterPro"/>
</dbReference>
<evidence type="ECO:0000256" key="3">
    <source>
        <dbReference type="ARBA" id="ARBA00023172"/>
    </source>
</evidence>
<dbReference type="InterPro" id="IPR001207">
    <property type="entry name" value="Transposase_mutator"/>
</dbReference>
<dbReference type="PANTHER" id="PTHR33217">
    <property type="entry name" value="TRANSPOSASE FOR INSERTION SEQUENCE ELEMENT IS1081"/>
    <property type="match status" value="1"/>
</dbReference>
<keyword evidence="1" id="KW-0815">Transposition</keyword>
<proteinExistence type="predicted"/>
<keyword evidence="3" id="KW-0233">DNA recombination</keyword>
<dbReference type="GO" id="GO:0006313">
    <property type="term" value="P:DNA transposition"/>
    <property type="evidence" value="ECO:0007669"/>
    <property type="project" value="InterPro"/>
</dbReference>
<dbReference type="GO" id="GO:0003677">
    <property type="term" value="F:DNA binding"/>
    <property type="evidence" value="ECO:0007669"/>
    <property type="project" value="UniProtKB-KW"/>
</dbReference>
<protein>
    <submittedName>
        <fullName evidence="4">Transposase, Mutator family</fullName>
    </submittedName>
</protein>
<comment type="caution">
    <text evidence="4">The sequence shown here is derived from an EMBL/GenBank/DDBJ whole genome shotgun (WGS) entry which is preliminary data.</text>
</comment>
<dbReference type="EMBL" id="AJWZ01004395">
    <property type="protein sequence ID" value="EKC65567.1"/>
    <property type="molecule type" value="Genomic_DNA"/>
</dbReference>
<dbReference type="PANTHER" id="PTHR33217:SF7">
    <property type="entry name" value="TRANSPOSASE FOR INSERTION SEQUENCE ELEMENT IS1081"/>
    <property type="match status" value="1"/>
</dbReference>
<organism evidence="4">
    <name type="scientific">human gut metagenome</name>
    <dbReference type="NCBI Taxonomy" id="408170"/>
    <lineage>
        <taxon>unclassified sequences</taxon>
        <taxon>metagenomes</taxon>
        <taxon>organismal metagenomes</taxon>
    </lineage>
</organism>
<dbReference type="Pfam" id="PF00872">
    <property type="entry name" value="Transposase_mut"/>
    <property type="match status" value="1"/>
</dbReference>
<reference evidence="4" key="1">
    <citation type="journal article" date="2013" name="Environ. Microbiol.">
        <title>Microbiota from the distal guts of lean and obese adolescents exhibit partial functional redundancy besides clear differences in community structure.</title>
        <authorList>
            <person name="Ferrer M."/>
            <person name="Ruiz A."/>
            <person name="Lanza F."/>
            <person name="Haange S.B."/>
            <person name="Oberbach A."/>
            <person name="Till H."/>
            <person name="Bargiela R."/>
            <person name="Campoy C."/>
            <person name="Segura M.T."/>
            <person name="Richter M."/>
            <person name="von Bergen M."/>
            <person name="Seifert J."/>
            <person name="Suarez A."/>
        </authorList>
    </citation>
    <scope>NUCLEOTIDE SEQUENCE</scope>
</reference>